<dbReference type="EMBL" id="JARPRR010000016">
    <property type="protein sequence ID" value="MDG0954757.1"/>
    <property type="molecule type" value="Genomic_DNA"/>
</dbReference>
<dbReference type="InterPro" id="IPR001789">
    <property type="entry name" value="Sig_transdc_resp-reg_receiver"/>
</dbReference>
<dbReference type="GO" id="GO:0005829">
    <property type="term" value="C:cytosol"/>
    <property type="evidence" value="ECO:0007669"/>
    <property type="project" value="TreeGrafter"/>
</dbReference>
<dbReference type="PANTHER" id="PTHR48111">
    <property type="entry name" value="REGULATOR OF RPOS"/>
    <property type="match status" value="1"/>
</dbReference>
<evidence type="ECO:0000313" key="12">
    <source>
        <dbReference type="EMBL" id="MDG0954757.1"/>
    </source>
</evidence>
<keyword evidence="2" id="KW-0963">Cytoplasm</keyword>
<keyword evidence="3 8" id="KW-0597">Phosphoprotein</keyword>
<comment type="caution">
    <text evidence="12">The sequence shown here is derived from an EMBL/GenBank/DDBJ whole genome shotgun (WGS) entry which is preliminary data.</text>
</comment>
<evidence type="ECO:0000313" key="13">
    <source>
        <dbReference type="Proteomes" id="UP001216801"/>
    </source>
</evidence>
<evidence type="ECO:0000256" key="6">
    <source>
        <dbReference type="ARBA" id="ARBA00023125"/>
    </source>
</evidence>
<evidence type="ECO:0000256" key="3">
    <source>
        <dbReference type="ARBA" id="ARBA00022553"/>
    </source>
</evidence>
<keyword evidence="6 9" id="KW-0238">DNA-binding</keyword>
<organism evidence="12 13">
    <name type="scientific">Bacillus paranthracis</name>
    <dbReference type="NCBI Taxonomy" id="2026186"/>
    <lineage>
        <taxon>Bacteria</taxon>
        <taxon>Bacillati</taxon>
        <taxon>Bacillota</taxon>
        <taxon>Bacilli</taxon>
        <taxon>Bacillales</taxon>
        <taxon>Bacillaceae</taxon>
        <taxon>Bacillus</taxon>
        <taxon>Bacillus cereus group</taxon>
    </lineage>
</organism>
<protein>
    <submittedName>
        <fullName evidence="12">Response regulator transcription factor</fullName>
    </submittedName>
</protein>
<dbReference type="InterPro" id="IPR036388">
    <property type="entry name" value="WH-like_DNA-bd_sf"/>
</dbReference>
<dbReference type="PROSITE" id="PS51755">
    <property type="entry name" value="OMPR_PHOB"/>
    <property type="match status" value="1"/>
</dbReference>
<evidence type="ECO:0000256" key="4">
    <source>
        <dbReference type="ARBA" id="ARBA00023012"/>
    </source>
</evidence>
<dbReference type="CDD" id="cd17574">
    <property type="entry name" value="REC_OmpR"/>
    <property type="match status" value="1"/>
</dbReference>
<comment type="subcellular location">
    <subcellularLocation>
        <location evidence="1">Cytoplasm</location>
    </subcellularLocation>
</comment>
<reference evidence="12" key="1">
    <citation type="submission" date="2023-03" db="EMBL/GenBank/DDBJ databases">
        <title>Genetic diversity of Bacillus cereus sensu lato isolates from Slovenia.</title>
        <authorList>
            <person name="Abdelli M."/>
        </authorList>
    </citation>
    <scope>NUCLEOTIDE SEQUENCE</scope>
    <source>
        <strain evidence="12">SIBC39</strain>
    </source>
</reference>
<feature type="domain" description="OmpR/PhoB-type" evidence="11">
    <location>
        <begin position="126"/>
        <end position="222"/>
    </location>
</feature>
<dbReference type="Gene3D" id="3.40.50.2300">
    <property type="match status" value="1"/>
</dbReference>
<dbReference type="GO" id="GO:0032993">
    <property type="term" value="C:protein-DNA complex"/>
    <property type="evidence" value="ECO:0007669"/>
    <property type="project" value="TreeGrafter"/>
</dbReference>
<dbReference type="RefSeq" id="WP_277616879.1">
    <property type="nucleotide sequence ID" value="NZ_JARPRP010000020.1"/>
</dbReference>
<dbReference type="Pfam" id="PF00486">
    <property type="entry name" value="Trans_reg_C"/>
    <property type="match status" value="1"/>
</dbReference>
<evidence type="ECO:0000256" key="9">
    <source>
        <dbReference type="PROSITE-ProRule" id="PRU01091"/>
    </source>
</evidence>
<dbReference type="CDD" id="cd00383">
    <property type="entry name" value="trans_reg_C"/>
    <property type="match status" value="1"/>
</dbReference>
<feature type="modified residue" description="4-aspartylphosphate" evidence="8">
    <location>
        <position position="51"/>
    </location>
</feature>
<evidence type="ECO:0000256" key="8">
    <source>
        <dbReference type="PROSITE-ProRule" id="PRU00169"/>
    </source>
</evidence>
<gene>
    <name evidence="12" type="ORF">P6U19_19400</name>
</gene>
<evidence type="ECO:0000259" key="11">
    <source>
        <dbReference type="PROSITE" id="PS51755"/>
    </source>
</evidence>
<evidence type="ECO:0000256" key="5">
    <source>
        <dbReference type="ARBA" id="ARBA00023015"/>
    </source>
</evidence>
<evidence type="ECO:0000256" key="7">
    <source>
        <dbReference type="ARBA" id="ARBA00023163"/>
    </source>
</evidence>
<dbReference type="SUPFAM" id="SSF46894">
    <property type="entry name" value="C-terminal effector domain of the bipartite response regulators"/>
    <property type="match status" value="1"/>
</dbReference>
<dbReference type="SMART" id="SM00862">
    <property type="entry name" value="Trans_reg_C"/>
    <property type="match status" value="1"/>
</dbReference>
<keyword evidence="4" id="KW-0902">Two-component regulatory system</keyword>
<dbReference type="Gene3D" id="6.10.250.690">
    <property type="match status" value="1"/>
</dbReference>
<feature type="domain" description="Response regulatory" evidence="10">
    <location>
        <begin position="3"/>
        <end position="115"/>
    </location>
</feature>
<dbReference type="SUPFAM" id="SSF52172">
    <property type="entry name" value="CheY-like"/>
    <property type="match status" value="1"/>
</dbReference>
<dbReference type="PANTHER" id="PTHR48111:SF2">
    <property type="entry name" value="RESPONSE REGULATOR SAER"/>
    <property type="match status" value="1"/>
</dbReference>
<sequence length="222" mass="25652">MAKILTVDDDIVILRLIKKALELKKHEVTVLKNLNDITLEEINKFNLILLDVMMPEVDGFQICEKLRPLIDIPIIFMTAKSDESSIIKGLAIGGDDYILKPFSIHEVNARIEAHLRRERRPRRDINSTFIDGDILIDLEAKKIMIEGEEVNFTKTQYSICELLALNKGRTFSKEYIYESIYSIETESQISTIIEHIRVIRKKFAQFNLAPISTVWGVGYIWK</sequence>
<feature type="DNA-binding region" description="OmpR/PhoB-type" evidence="9">
    <location>
        <begin position="126"/>
        <end position="222"/>
    </location>
</feature>
<proteinExistence type="predicted"/>
<dbReference type="InterPro" id="IPR011006">
    <property type="entry name" value="CheY-like_superfamily"/>
</dbReference>
<dbReference type="Proteomes" id="UP001216801">
    <property type="component" value="Unassembled WGS sequence"/>
</dbReference>
<accession>A0AAJ1K4S8</accession>
<evidence type="ECO:0000256" key="1">
    <source>
        <dbReference type="ARBA" id="ARBA00004496"/>
    </source>
</evidence>
<evidence type="ECO:0000256" key="2">
    <source>
        <dbReference type="ARBA" id="ARBA00022490"/>
    </source>
</evidence>
<dbReference type="GO" id="GO:0006355">
    <property type="term" value="P:regulation of DNA-templated transcription"/>
    <property type="evidence" value="ECO:0007669"/>
    <property type="project" value="InterPro"/>
</dbReference>
<dbReference type="InterPro" id="IPR016032">
    <property type="entry name" value="Sig_transdc_resp-reg_C-effctor"/>
</dbReference>
<keyword evidence="7" id="KW-0804">Transcription</keyword>
<dbReference type="AlphaFoldDB" id="A0AAJ1K4S8"/>
<dbReference type="SMART" id="SM00448">
    <property type="entry name" value="REC"/>
    <property type="match status" value="1"/>
</dbReference>
<dbReference type="Pfam" id="PF00072">
    <property type="entry name" value="Response_reg"/>
    <property type="match status" value="1"/>
</dbReference>
<name>A0AAJ1K4S8_9BACI</name>
<dbReference type="GO" id="GO:0000976">
    <property type="term" value="F:transcription cis-regulatory region binding"/>
    <property type="evidence" value="ECO:0007669"/>
    <property type="project" value="TreeGrafter"/>
</dbReference>
<dbReference type="PROSITE" id="PS50110">
    <property type="entry name" value="RESPONSE_REGULATORY"/>
    <property type="match status" value="1"/>
</dbReference>
<keyword evidence="5" id="KW-0805">Transcription regulation</keyword>
<dbReference type="InterPro" id="IPR001867">
    <property type="entry name" value="OmpR/PhoB-type_DNA-bd"/>
</dbReference>
<dbReference type="GO" id="GO:0000156">
    <property type="term" value="F:phosphorelay response regulator activity"/>
    <property type="evidence" value="ECO:0007669"/>
    <property type="project" value="TreeGrafter"/>
</dbReference>
<dbReference type="InterPro" id="IPR039420">
    <property type="entry name" value="WalR-like"/>
</dbReference>
<evidence type="ECO:0000259" key="10">
    <source>
        <dbReference type="PROSITE" id="PS50110"/>
    </source>
</evidence>
<dbReference type="Gene3D" id="1.10.10.10">
    <property type="entry name" value="Winged helix-like DNA-binding domain superfamily/Winged helix DNA-binding domain"/>
    <property type="match status" value="1"/>
</dbReference>